<dbReference type="SUPFAM" id="SSF48403">
    <property type="entry name" value="Ankyrin repeat"/>
    <property type="match status" value="1"/>
</dbReference>
<dbReference type="Pfam" id="PF12796">
    <property type="entry name" value="Ank_2"/>
    <property type="match status" value="1"/>
</dbReference>
<keyword evidence="4" id="KW-1185">Reference proteome</keyword>
<dbReference type="Gene3D" id="1.25.40.20">
    <property type="entry name" value="Ankyrin repeat-containing domain"/>
    <property type="match status" value="1"/>
</dbReference>
<dbReference type="InterPro" id="IPR002110">
    <property type="entry name" value="Ankyrin_rpt"/>
</dbReference>
<dbReference type="InterPro" id="IPR026961">
    <property type="entry name" value="PGG_dom"/>
</dbReference>
<accession>A0AAF1AT01</accession>
<evidence type="ECO:0000313" key="4">
    <source>
        <dbReference type="Proteomes" id="UP000077755"/>
    </source>
</evidence>
<dbReference type="GO" id="GO:0016020">
    <property type="term" value="C:membrane"/>
    <property type="evidence" value="ECO:0007669"/>
    <property type="project" value="TreeGrafter"/>
</dbReference>
<dbReference type="InterPro" id="IPR036770">
    <property type="entry name" value="Ankyrin_rpt-contain_sf"/>
</dbReference>
<evidence type="ECO:0000259" key="2">
    <source>
        <dbReference type="Pfam" id="PF13962"/>
    </source>
</evidence>
<evidence type="ECO:0000256" key="1">
    <source>
        <dbReference type="SAM" id="Phobius"/>
    </source>
</evidence>
<dbReference type="Pfam" id="PF13962">
    <property type="entry name" value="PGG"/>
    <property type="match status" value="1"/>
</dbReference>
<keyword evidence="1" id="KW-1133">Transmembrane helix</keyword>
<dbReference type="PANTHER" id="PTHR24177">
    <property type="entry name" value="CASKIN"/>
    <property type="match status" value="1"/>
</dbReference>
<feature type="transmembrane region" description="Helical" evidence="1">
    <location>
        <begin position="258"/>
        <end position="280"/>
    </location>
</feature>
<feature type="transmembrane region" description="Helical" evidence="1">
    <location>
        <begin position="286"/>
        <end position="305"/>
    </location>
</feature>
<reference evidence="3" key="1">
    <citation type="journal article" date="2016" name="Nat. Genet.">
        <title>A high-quality carrot genome assembly provides new insights into carotenoid accumulation and asterid genome evolution.</title>
        <authorList>
            <person name="Iorizzo M."/>
            <person name="Ellison S."/>
            <person name="Senalik D."/>
            <person name="Zeng P."/>
            <person name="Satapoomin P."/>
            <person name="Huang J."/>
            <person name="Bowman M."/>
            <person name="Iovene M."/>
            <person name="Sanseverino W."/>
            <person name="Cavagnaro P."/>
            <person name="Yildiz M."/>
            <person name="Macko-Podgorni A."/>
            <person name="Moranska E."/>
            <person name="Grzebelus E."/>
            <person name="Grzebelus D."/>
            <person name="Ashrafi H."/>
            <person name="Zheng Z."/>
            <person name="Cheng S."/>
            <person name="Spooner D."/>
            <person name="Van Deynze A."/>
            <person name="Simon P."/>
        </authorList>
    </citation>
    <scope>NUCLEOTIDE SEQUENCE</scope>
    <source>
        <tissue evidence="3">Leaf</tissue>
    </source>
</reference>
<keyword evidence="1" id="KW-0812">Transmembrane</keyword>
<feature type="transmembrane region" description="Helical" evidence="1">
    <location>
        <begin position="171"/>
        <end position="191"/>
    </location>
</feature>
<name>A0AAF1AT01_DAUCS</name>
<dbReference type="PANTHER" id="PTHR24177:SF472">
    <property type="entry name" value="PGG DOMAIN-CONTAINING PROTEIN"/>
    <property type="match status" value="1"/>
</dbReference>
<dbReference type="EMBL" id="CP093345">
    <property type="protein sequence ID" value="WOG94124.1"/>
    <property type="molecule type" value="Genomic_DNA"/>
</dbReference>
<sequence>MWGEIIKQKHEDVLKQIAGDPNRAIVEGLLFTAARFGNHKFLVELLRMYPDVTWDTDDNKHTIFHVAVINRHENVYNLLYGFGSKKLEKTDKDGNNILHLAAIKPTQTRLNIVSGAALQMQRELLWFKEVKTRLNSVDRRKKNNQGKNPKQLFTDEHAKLMEKGESWMKQTAAQCMVVAALIATITFAAAFTLPGGSNCDSGHPVLMKSSAFVVFVVTDAISLCTSSASILVFLAILTARYTEYDFLASLPVKLMVGLLTLFISIATMMIAFSASFFLLYAKSMKWIPILVATLAGLPVILFAWLHYRLFFDVINTTYSARYLFRPKKRIFG</sequence>
<organism evidence="3 4">
    <name type="scientific">Daucus carota subsp. sativus</name>
    <name type="common">Carrot</name>
    <dbReference type="NCBI Taxonomy" id="79200"/>
    <lineage>
        <taxon>Eukaryota</taxon>
        <taxon>Viridiplantae</taxon>
        <taxon>Streptophyta</taxon>
        <taxon>Embryophyta</taxon>
        <taxon>Tracheophyta</taxon>
        <taxon>Spermatophyta</taxon>
        <taxon>Magnoliopsida</taxon>
        <taxon>eudicotyledons</taxon>
        <taxon>Gunneridae</taxon>
        <taxon>Pentapetalae</taxon>
        <taxon>asterids</taxon>
        <taxon>campanulids</taxon>
        <taxon>Apiales</taxon>
        <taxon>Apiaceae</taxon>
        <taxon>Apioideae</taxon>
        <taxon>Scandiceae</taxon>
        <taxon>Daucinae</taxon>
        <taxon>Daucus</taxon>
        <taxon>Daucus sect. Daucus</taxon>
    </lineage>
</organism>
<dbReference type="Proteomes" id="UP000077755">
    <property type="component" value="Chromosome 3"/>
</dbReference>
<gene>
    <name evidence="3" type="ORF">DCAR_0313417</name>
</gene>
<reference evidence="3" key="2">
    <citation type="submission" date="2022-03" db="EMBL/GenBank/DDBJ databases">
        <title>Draft title - Genomic analysis of global carrot germplasm unveils the trajectory of domestication and the origin of high carotenoid orange carrot.</title>
        <authorList>
            <person name="Iorizzo M."/>
            <person name="Ellison S."/>
            <person name="Senalik D."/>
            <person name="Macko-Podgorni A."/>
            <person name="Grzebelus D."/>
            <person name="Bostan H."/>
            <person name="Rolling W."/>
            <person name="Curaba J."/>
            <person name="Simon P."/>
        </authorList>
    </citation>
    <scope>NUCLEOTIDE SEQUENCE</scope>
    <source>
        <tissue evidence="3">Leaf</tissue>
    </source>
</reference>
<protein>
    <recommendedName>
        <fullName evidence="2">PGG domain-containing protein</fullName>
    </recommendedName>
</protein>
<proteinExistence type="predicted"/>
<keyword evidence="1" id="KW-0472">Membrane</keyword>
<feature type="transmembrane region" description="Helical" evidence="1">
    <location>
        <begin position="211"/>
        <end position="237"/>
    </location>
</feature>
<dbReference type="AlphaFoldDB" id="A0AAF1AT01"/>
<evidence type="ECO:0000313" key="3">
    <source>
        <dbReference type="EMBL" id="WOG94124.1"/>
    </source>
</evidence>
<feature type="domain" description="PGG" evidence="2">
    <location>
        <begin position="166"/>
        <end position="277"/>
    </location>
</feature>